<comment type="caution">
    <text evidence="2">The sequence shown here is derived from an EMBL/GenBank/DDBJ whole genome shotgun (WGS) entry which is preliminary data.</text>
</comment>
<dbReference type="InterPro" id="IPR009229">
    <property type="entry name" value="AgrD"/>
</dbReference>
<dbReference type="RefSeq" id="WP_216415848.1">
    <property type="nucleotide sequence ID" value="NZ_JAHLQK010000002.1"/>
</dbReference>
<feature type="chain" id="PRO_5045600236" evidence="1">
    <location>
        <begin position="24"/>
        <end position="43"/>
    </location>
</feature>
<dbReference type="EMBL" id="JAHLQK010000002">
    <property type="protein sequence ID" value="MBU5676260.1"/>
    <property type="molecule type" value="Genomic_DNA"/>
</dbReference>
<keyword evidence="1" id="KW-0732">Signal</keyword>
<dbReference type="NCBIfam" id="TIGR04223">
    <property type="entry name" value="quorum_AgrD"/>
    <property type="match status" value="1"/>
</dbReference>
<evidence type="ECO:0000256" key="1">
    <source>
        <dbReference type="SAM" id="SignalP"/>
    </source>
</evidence>
<gene>
    <name evidence="2" type="ORF">KQI88_07505</name>
</gene>
<protein>
    <submittedName>
        <fullName evidence="2">Cyclic lactone autoinducer peptide</fullName>
    </submittedName>
</protein>
<name>A0ABS6G4B9_9FIRM</name>
<dbReference type="Proteomes" id="UP000779508">
    <property type="component" value="Unassembled WGS sequence"/>
</dbReference>
<keyword evidence="3" id="KW-1185">Reference proteome</keyword>
<proteinExistence type="predicted"/>
<sequence>MKKKNILLSLLAVVAAESASLGADINCMGFLYQPKCPNRLRKN</sequence>
<organism evidence="2 3">
    <name type="scientific">Alkaliphilus flagellatus</name>
    <dbReference type="NCBI Taxonomy" id="2841507"/>
    <lineage>
        <taxon>Bacteria</taxon>
        <taxon>Bacillati</taxon>
        <taxon>Bacillota</taxon>
        <taxon>Clostridia</taxon>
        <taxon>Peptostreptococcales</taxon>
        <taxon>Natronincolaceae</taxon>
        <taxon>Alkaliphilus</taxon>
    </lineage>
</organism>
<feature type="signal peptide" evidence="1">
    <location>
        <begin position="1"/>
        <end position="23"/>
    </location>
</feature>
<evidence type="ECO:0000313" key="3">
    <source>
        <dbReference type="Proteomes" id="UP000779508"/>
    </source>
</evidence>
<accession>A0ABS6G4B9</accession>
<reference evidence="2 3" key="1">
    <citation type="submission" date="2021-06" db="EMBL/GenBank/DDBJ databases">
        <authorList>
            <person name="Sun Q."/>
            <person name="Li D."/>
        </authorList>
    </citation>
    <scope>NUCLEOTIDE SEQUENCE [LARGE SCALE GENOMIC DNA]</scope>
    <source>
        <strain evidence="2 3">MSJ-5</strain>
    </source>
</reference>
<evidence type="ECO:0000313" key="2">
    <source>
        <dbReference type="EMBL" id="MBU5676260.1"/>
    </source>
</evidence>